<name>A0A9N9MH56_9CUCU</name>
<feature type="region of interest" description="Disordered" evidence="1">
    <location>
        <begin position="47"/>
        <end position="102"/>
    </location>
</feature>
<evidence type="ECO:0000256" key="1">
    <source>
        <dbReference type="SAM" id="MobiDB-lite"/>
    </source>
</evidence>
<evidence type="ECO:0000313" key="2">
    <source>
        <dbReference type="EMBL" id="CAG9760199.1"/>
    </source>
</evidence>
<organism evidence="2 3">
    <name type="scientific">Ceutorhynchus assimilis</name>
    <name type="common">cabbage seed weevil</name>
    <dbReference type="NCBI Taxonomy" id="467358"/>
    <lineage>
        <taxon>Eukaryota</taxon>
        <taxon>Metazoa</taxon>
        <taxon>Ecdysozoa</taxon>
        <taxon>Arthropoda</taxon>
        <taxon>Hexapoda</taxon>
        <taxon>Insecta</taxon>
        <taxon>Pterygota</taxon>
        <taxon>Neoptera</taxon>
        <taxon>Endopterygota</taxon>
        <taxon>Coleoptera</taxon>
        <taxon>Polyphaga</taxon>
        <taxon>Cucujiformia</taxon>
        <taxon>Curculionidae</taxon>
        <taxon>Ceutorhynchinae</taxon>
        <taxon>Ceutorhynchus</taxon>
    </lineage>
</organism>
<dbReference type="AlphaFoldDB" id="A0A9N9MH56"/>
<dbReference type="GO" id="GO:0003676">
    <property type="term" value="F:nucleic acid binding"/>
    <property type="evidence" value="ECO:0007669"/>
    <property type="project" value="InterPro"/>
</dbReference>
<accession>A0A9N9MH56</accession>
<evidence type="ECO:0000313" key="3">
    <source>
        <dbReference type="Proteomes" id="UP001152799"/>
    </source>
</evidence>
<dbReference type="EMBL" id="OU892277">
    <property type="protein sequence ID" value="CAG9760199.1"/>
    <property type="molecule type" value="Genomic_DNA"/>
</dbReference>
<gene>
    <name evidence="2" type="ORF">CEUTPL_LOCUS935</name>
</gene>
<reference evidence="2" key="1">
    <citation type="submission" date="2022-01" db="EMBL/GenBank/DDBJ databases">
        <authorList>
            <person name="King R."/>
        </authorList>
    </citation>
    <scope>NUCLEOTIDE SEQUENCE</scope>
</reference>
<protein>
    <submittedName>
        <fullName evidence="2">Uncharacterized protein</fullName>
    </submittedName>
</protein>
<dbReference type="Proteomes" id="UP001152799">
    <property type="component" value="Chromosome 1"/>
</dbReference>
<sequence>MGNDSHAYSSGGGYPNYSQPPPYSAYQTTGYAQEYYGAYDQGQSVDLGWRQQSGSRGTSRGSYRGTYRGRSYGGGYGGGDGSGSSGGGIDHSYGGDQRGGFDKGDGSFIQPNTFFVSQMDPSLTEEDFAAHFGSIGVIRDDRIIGQTAVQEVGAAKEVKVAKEAEAVMVASTTEVAEVEAVDLVMLFAPESLKLLTEVVVPVKPGMVIENAEGNA</sequence>
<keyword evidence="3" id="KW-1185">Reference proteome</keyword>
<feature type="compositionally biased region" description="Gly residues" evidence="1">
    <location>
        <begin position="71"/>
        <end position="89"/>
    </location>
</feature>
<dbReference type="SUPFAM" id="SSF54928">
    <property type="entry name" value="RNA-binding domain, RBD"/>
    <property type="match status" value="1"/>
</dbReference>
<feature type="compositionally biased region" description="Low complexity" evidence="1">
    <location>
        <begin position="53"/>
        <end position="70"/>
    </location>
</feature>
<dbReference type="InterPro" id="IPR035979">
    <property type="entry name" value="RBD_domain_sf"/>
</dbReference>
<feature type="region of interest" description="Disordered" evidence="1">
    <location>
        <begin position="1"/>
        <end position="26"/>
    </location>
</feature>
<proteinExistence type="predicted"/>